<feature type="coiled-coil region" evidence="1">
    <location>
        <begin position="383"/>
        <end position="415"/>
    </location>
</feature>
<evidence type="ECO:0000256" key="1">
    <source>
        <dbReference type="SAM" id="Coils"/>
    </source>
</evidence>
<organism evidence="3 4">
    <name type="scientific">Amnimonas aquatica</name>
    <dbReference type="NCBI Taxonomy" id="2094561"/>
    <lineage>
        <taxon>Bacteria</taxon>
        <taxon>Pseudomonadati</taxon>
        <taxon>Pseudomonadota</taxon>
        <taxon>Gammaproteobacteria</taxon>
        <taxon>Moraxellales</taxon>
        <taxon>Moraxellaceae</taxon>
        <taxon>Amnimonas</taxon>
    </lineage>
</organism>
<feature type="non-terminal residue" evidence="3">
    <location>
        <position position="1"/>
    </location>
</feature>
<protein>
    <recommendedName>
        <fullName evidence="2">AsmA domain-containing protein</fullName>
    </recommendedName>
</protein>
<reference evidence="4" key="1">
    <citation type="submission" date="2018-02" db="EMBL/GenBank/DDBJ databases">
        <title>Genome sequencing of Solimonas sp. HR-BB.</title>
        <authorList>
            <person name="Lee Y."/>
            <person name="Jeon C.O."/>
        </authorList>
    </citation>
    <scope>NUCLEOTIDE SEQUENCE [LARGE SCALE GENOMIC DNA]</scope>
    <source>
        <strain evidence="4">HR-E</strain>
    </source>
</reference>
<dbReference type="EMBL" id="PTQZ01000097">
    <property type="protein sequence ID" value="PQA43386.1"/>
    <property type="molecule type" value="Genomic_DNA"/>
</dbReference>
<dbReference type="PANTHER" id="PTHR30441:SF4">
    <property type="entry name" value="PROTEIN ASMA"/>
    <property type="match status" value="1"/>
</dbReference>
<name>A0A2P6ASV5_9GAMM</name>
<dbReference type="OrthoDB" id="9766390at2"/>
<dbReference type="PANTHER" id="PTHR30441">
    <property type="entry name" value="DUF748 DOMAIN-CONTAINING PROTEIN"/>
    <property type="match status" value="1"/>
</dbReference>
<proteinExistence type="predicted"/>
<keyword evidence="4" id="KW-1185">Reference proteome</keyword>
<feature type="domain" description="AsmA" evidence="2">
    <location>
        <begin position="10"/>
        <end position="302"/>
    </location>
</feature>
<gene>
    <name evidence="3" type="ORF">C5O18_05270</name>
</gene>
<keyword evidence="1" id="KW-0175">Coiled coil</keyword>
<dbReference type="AlphaFoldDB" id="A0A2P6ASV5"/>
<evidence type="ECO:0000313" key="3">
    <source>
        <dbReference type="EMBL" id="PQA43386.1"/>
    </source>
</evidence>
<evidence type="ECO:0000313" key="4">
    <source>
        <dbReference type="Proteomes" id="UP000243900"/>
    </source>
</evidence>
<evidence type="ECO:0000259" key="2">
    <source>
        <dbReference type="Pfam" id="PF05170"/>
    </source>
</evidence>
<sequence>GSFDPRQVMAALGIEAPKTKDANVLRRASLSAQLAGDEHQVLARNLRLVLDGSTVTGEAGVRELPKARLYARLALDKLNADSYLPPDTAAEQGAGKAGDKAAAKPDAKATAEGLLPVALLREQNLDVALQAGALTIMTYPITQLRVAATARDGLVDVSELRGSIYDGSFSVPVSIDARGKQPVISLKPDIRQIDLGPIAKQALKQDVFAGRMNFNGAVKVTGNDVDTWLKTAQGPNTLRLDNGVIKGVNISDALFNALGQYQALLPALTGRDAASIKGKISNTAIESLLGEMTLDRGVVRNQSMKADLKDIQVGGNGTYNLETQDVDYRFQLKLDKKYWGEKYAKMAEYAIPVRCNGNLKGSVATLCGLDKEGMQGIVGQVAKARLNEEVDKEKAKLQEKLNEKLGDKLNSQQQEAVKQLFDVFKKR</sequence>
<dbReference type="Pfam" id="PF05170">
    <property type="entry name" value="AsmA"/>
    <property type="match status" value="1"/>
</dbReference>
<comment type="caution">
    <text evidence="3">The sequence shown here is derived from an EMBL/GenBank/DDBJ whole genome shotgun (WGS) entry which is preliminary data.</text>
</comment>
<accession>A0A2P6ASV5</accession>
<dbReference type="GO" id="GO:0005886">
    <property type="term" value="C:plasma membrane"/>
    <property type="evidence" value="ECO:0007669"/>
    <property type="project" value="TreeGrafter"/>
</dbReference>
<dbReference type="Proteomes" id="UP000243900">
    <property type="component" value="Unassembled WGS sequence"/>
</dbReference>
<dbReference type="GO" id="GO:0090313">
    <property type="term" value="P:regulation of protein targeting to membrane"/>
    <property type="evidence" value="ECO:0007669"/>
    <property type="project" value="TreeGrafter"/>
</dbReference>
<dbReference type="InterPro" id="IPR052894">
    <property type="entry name" value="AsmA-related"/>
</dbReference>
<dbReference type="RefSeq" id="WP_146089219.1">
    <property type="nucleotide sequence ID" value="NZ_PTQZ01000097.1"/>
</dbReference>
<dbReference type="InterPro" id="IPR007844">
    <property type="entry name" value="AsmA"/>
</dbReference>